<sequence>MPAYYCSQILSPVIFHYGLGMQKIHNFILFYFSKSI</sequence>
<protein>
    <submittedName>
        <fullName evidence="1">Uncharacterized protein</fullName>
    </submittedName>
</protein>
<proteinExistence type="predicted"/>
<reference evidence="1" key="1">
    <citation type="submission" date="2018-02" db="EMBL/GenBank/DDBJ databases">
        <title>Rhizophora mucronata_Transcriptome.</title>
        <authorList>
            <person name="Meera S.P."/>
            <person name="Sreeshan A."/>
            <person name="Augustine A."/>
        </authorList>
    </citation>
    <scope>NUCLEOTIDE SEQUENCE</scope>
    <source>
        <tissue evidence="1">Leaf</tissue>
    </source>
</reference>
<name>A0A2P2Q522_RHIMU</name>
<organism evidence="1">
    <name type="scientific">Rhizophora mucronata</name>
    <name type="common">Asiatic mangrove</name>
    <dbReference type="NCBI Taxonomy" id="61149"/>
    <lineage>
        <taxon>Eukaryota</taxon>
        <taxon>Viridiplantae</taxon>
        <taxon>Streptophyta</taxon>
        <taxon>Embryophyta</taxon>
        <taxon>Tracheophyta</taxon>
        <taxon>Spermatophyta</taxon>
        <taxon>Magnoliopsida</taxon>
        <taxon>eudicotyledons</taxon>
        <taxon>Gunneridae</taxon>
        <taxon>Pentapetalae</taxon>
        <taxon>rosids</taxon>
        <taxon>fabids</taxon>
        <taxon>Malpighiales</taxon>
        <taxon>Rhizophoraceae</taxon>
        <taxon>Rhizophora</taxon>
    </lineage>
</organism>
<dbReference type="AlphaFoldDB" id="A0A2P2Q522"/>
<dbReference type="EMBL" id="GGEC01081584">
    <property type="protein sequence ID" value="MBX62068.1"/>
    <property type="molecule type" value="Transcribed_RNA"/>
</dbReference>
<accession>A0A2P2Q522</accession>
<evidence type="ECO:0000313" key="1">
    <source>
        <dbReference type="EMBL" id="MBX62068.1"/>
    </source>
</evidence>